<evidence type="ECO:0000256" key="3">
    <source>
        <dbReference type="NCBIfam" id="TIGR03528"/>
    </source>
</evidence>
<dbReference type="Gene3D" id="3.40.50.1100">
    <property type="match status" value="3"/>
</dbReference>
<dbReference type="NCBIfam" id="NF006058">
    <property type="entry name" value="PRK08206.1"/>
    <property type="match status" value="1"/>
</dbReference>
<dbReference type="AlphaFoldDB" id="A0A8K0XW13"/>
<dbReference type="PANTHER" id="PTHR42937">
    <property type="match status" value="1"/>
</dbReference>
<dbReference type="GO" id="GO:0008838">
    <property type="term" value="F:diaminopropionate ammonia-lyase activity"/>
    <property type="evidence" value="ECO:0007669"/>
    <property type="project" value="UniProtKB-UniRule"/>
</dbReference>
<evidence type="ECO:0000313" key="6">
    <source>
        <dbReference type="Proteomes" id="UP000659047"/>
    </source>
</evidence>
<proteinExistence type="predicted"/>
<dbReference type="GO" id="GO:0030170">
    <property type="term" value="F:pyridoxal phosphate binding"/>
    <property type="evidence" value="ECO:0007669"/>
    <property type="project" value="UniProtKB-UniRule"/>
</dbReference>
<evidence type="ECO:0000256" key="2">
    <source>
        <dbReference type="ARBA" id="ARBA00022898"/>
    </source>
</evidence>
<dbReference type="EC" id="4.3.1.15" evidence="3"/>
<dbReference type="PANTHER" id="PTHR42937:SF1">
    <property type="entry name" value="DIAMINOPROPIONATE AMMONIA-LYASE"/>
    <property type="match status" value="1"/>
</dbReference>
<gene>
    <name evidence="5" type="primary">dpaL</name>
    <name evidence="5" type="ORF">JJB97_05665</name>
</gene>
<dbReference type="FunFam" id="3.40.50.1100:FF:000033">
    <property type="entry name" value="Diaminopropionate ammonia-lyase"/>
    <property type="match status" value="1"/>
</dbReference>
<feature type="domain" description="Tryptophan synthase beta chain-like PALP" evidence="4">
    <location>
        <begin position="40"/>
        <end position="344"/>
    </location>
</feature>
<dbReference type="Proteomes" id="UP000659047">
    <property type="component" value="Unassembled WGS sequence"/>
</dbReference>
<comment type="caution">
    <text evidence="5">The sequence shown here is derived from an EMBL/GenBank/DDBJ whole genome shotgun (WGS) entry which is preliminary data.</text>
</comment>
<dbReference type="Pfam" id="PF00291">
    <property type="entry name" value="PALP"/>
    <property type="match status" value="1"/>
</dbReference>
<dbReference type="EMBL" id="JAEPBH010000011">
    <property type="protein sequence ID" value="MBK4714825.1"/>
    <property type="molecule type" value="Genomic_DNA"/>
</dbReference>
<dbReference type="NCBIfam" id="TIGR01747">
    <property type="entry name" value="diampropi_NH3ly"/>
    <property type="match status" value="1"/>
</dbReference>
<dbReference type="SUPFAM" id="SSF53686">
    <property type="entry name" value="Tryptophan synthase beta subunit-like PLP-dependent enzymes"/>
    <property type="match status" value="1"/>
</dbReference>
<accession>A0A8K0XW13</accession>
<organism evidence="5 6">
    <name type="scientific">Tenebrionibacter intestinalis</name>
    <dbReference type="NCBI Taxonomy" id="2799638"/>
    <lineage>
        <taxon>Bacteria</taxon>
        <taxon>Pseudomonadati</taxon>
        <taxon>Pseudomonadota</taxon>
        <taxon>Gammaproteobacteria</taxon>
        <taxon>Enterobacterales</taxon>
        <taxon>Enterobacteriaceae</taxon>
        <taxon>Tenebrionibacter/Tenebrionicola group</taxon>
        <taxon>Tenebrionibacter</taxon>
    </lineage>
</organism>
<protein>
    <recommendedName>
        <fullName evidence="3">Diaminopropionate ammonia-lyase</fullName>
        <ecNumber evidence="3">4.3.1.15</ecNumber>
    </recommendedName>
</protein>
<evidence type="ECO:0000259" key="4">
    <source>
        <dbReference type="Pfam" id="PF00291"/>
    </source>
</evidence>
<sequence>MSQFALKMDIVDNARFSPKPDPRFNREAAISARRFHQGLTGYRPTPLNTMRQFAHELGVAQVLVKDESQRFDLNAFKILGGTWAIARLLCRKLDLNIENFSFRQFREAGHPKMTFTTTTDGNHGRGVAWAARALGQNAVIYMPKGSSPWRVKHITDLGAECIVTDMNYDDTVRLTMRTAAEHGWEVVQDTAWEGYTDVPTWIMQGYATLADEAAEQMEAMRLKPPTHILLQAGVGAMAGGVLGYFADRYGAENFNAIIVEPDRADCLYRSAIKGDMVNIGGELNTIMAGLACGEPNPLGWPLLRDNARQFISCEDSVAALGMRVLGNPPAQDPRTISGESGAVCFGVLAAILHHPQRDALKKQLNLTPESRILTISTEGDTDPQHYREVVWEGKNGITHC</sequence>
<comment type="cofactor">
    <cofactor evidence="1">
        <name>pyridoxal 5'-phosphate</name>
        <dbReference type="ChEBI" id="CHEBI:597326"/>
    </cofactor>
</comment>
<dbReference type="NCBIfam" id="TIGR03528">
    <property type="entry name" value="2_3_DAP_am_ly"/>
    <property type="match status" value="1"/>
</dbReference>
<reference evidence="5" key="1">
    <citation type="submission" date="2021-01" db="EMBL/GenBank/DDBJ databases">
        <title>Intestinitalea alba gen. nov., sp. nov., a novel genus of the family Enterobacteriaceae, isolated from the gut of the plastic-eating mealworm Tenebrio molitor L.</title>
        <authorList>
            <person name="Yang Y."/>
        </authorList>
    </citation>
    <scope>NUCLEOTIDE SEQUENCE</scope>
    <source>
        <strain evidence="5">BIT-L3</strain>
    </source>
</reference>
<dbReference type="RefSeq" id="WP_238713058.1">
    <property type="nucleotide sequence ID" value="NZ_JAEPBH010000011.1"/>
</dbReference>
<name>A0A8K0XW13_9ENTR</name>
<evidence type="ECO:0000256" key="1">
    <source>
        <dbReference type="ARBA" id="ARBA00001933"/>
    </source>
</evidence>
<dbReference type="InterPro" id="IPR001926">
    <property type="entry name" value="TrpB-like_PALP"/>
</dbReference>
<dbReference type="CDD" id="cd00640">
    <property type="entry name" value="Trp-synth-beta_II"/>
    <property type="match status" value="1"/>
</dbReference>
<keyword evidence="2" id="KW-0663">Pyridoxal phosphate</keyword>
<keyword evidence="6" id="KW-1185">Reference proteome</keyword>
<dbReference type="InterPro" id="IPR010081">
    <property type="entry name" value="DiNH2opropionate_NH3_lyase"/>
</dbReference>
<evidence type="ECO:0000313" key="5">
    <source>
        <dbReference type="EMBL" id="MBK4714825.1"/>
    </source>
</evidence>
<dbReference type="InterPro" id="IPR036052">
    <property type="entry name" value="TrpB-like_PALP_sf"/>
</dbReference>
<dbReference type="InterPro" id="IPR019871">
    <property type="entry name" value="DiNH2propionate_NH3-lyase_sub"/>
</dbReference>
<keyword evidence="5" id="KW-0456">Lyase</keyword>